<sequence length="25" mass="3066">MCLKDLPKTLVQRLMIFLTTTRRMR</sequence>
<name>A0A444XG47_ARAHY</name>
<accession>A0A444XG47</accession>
<reference evidence="1 3" key="1">
    <citation type="submission" date="2019-01" db="EMBL/GenBank/DDBJ databases">
        <title>Sequencing of cultivated peanut Arachis hypogaea provides insights into genome evolution and oil improvement.</title>
        <authorList>
            <person name="Chen X."/>
        </authorList>
    </citation>
    <scope>NUCLEOTIDE SEQUENCE [LARGE SCALE GENOMIC DNA]</scope>
    <source>
        <strain evidence="3">cv. Fuhuasheng</strain>
        <strain evidence="1">GDAAS-fuhuasheng2018</strain>
        <tissue evidence="1">Leaves</tissue>
    </source>
</reference>
<evidence type="ECO:0000313" key="3">
    <source>
        <dbReference type="Proteomes" id="UP000289738"/>
    </source>
</evidence>
<gene>
    <name evidence="1" type="ORF">Ahy_B09g095619</name>
    <name evidence="2" type="ORF">Ahy_B09g095624</name>
</gene>
<dbReference type="Proteomes" id="UP000289738">
    <property type="component" value="Chromosome B09"/>
</dbReference>
<keyword evidence="3" id="KW-1185">Reference proteome</keyword>
<organism evidence="1 3">
    <name type="scientific">Arachis hypogaea</name>
    <name type="common">Peanut</name>
    <dbReference type="NCBI Taxonomy" id="3818"/>
    <lineage>
        <taxon>Eukaryota</taxon>
        <taxon>Viridiplantae</taxon>
        <taxon>Streptophyta</taxon>
        <taxon>Embryophyta</taxon>
        <taxon>Tracheophyta</taxon>
        <taxon>Spermatophyta</taxon>
        <taxon>Magnoliopsida</taxon>
        <taxon>eudicotyledons</taxon>
        <taxon>Gunneridae</taxon>
        <taxon>Pentapetalae</taxon>
        <taxon>rosids</taxon>
        <taxon>fabids</taxon>
        <taxon>Fabales</taxon>
        <taxon>Fabaceae</taxon>
        <taxon>Papilionoideae</taxon>
        <taxon>50 kb inversion clade</taxon>
        <taxon>dalbergioids sensu lato</taxon>
        <taxon>Dalbergieae</taxon>
        <taxon>Pterocarpus clade</taxon>
        <taxon>Arachis</taxon>
    </lineage>
</organism>
<dbReference type="AlphaFoldDB" id="A0A444XG47"/>
<protein>
    <submittedName>
        <fullName evidence="1">Uncharacterized protein</fullName>
    </submittedName>
</protein>
<dbReference type="EMBL" id="SDMP01000019">
    <property type="protein sequence ID" value="RYQ88430.1"/>
    <property type="molecule type" value="Genomic_DNA"/>
</dbReference>
<evidence type="ECO:0000313" key="2">
    <source>
        <dbReference type="EMBL" id="RYQ88430.1"/>
    </source>
</evidence>
<dbReference type="EMBL" id="SDMP01000019">
    <property type="protein sequence ID" value="RYQ88413.1"/>
    <property type="molecule type" value="Genomic_DNA"/>
</dbReference>
<comment type="caution">
    <text evidence="1">The sequence shown here is derived from an EMBL/GenBank/DDBJ whole genome shotgun (WGS) entry which is preliminary data.</text>
</comment>
<evidence type="ECO:0000313" key="1">
    <source>
        <dbReference type="EMBL" id="RYQ88413.1"/>
    </source>
</evidence>
<proteinExistence type="predicted"/>